<sequence length="272" mass="29204">MHKLSDAELSRAIAAQAGQALLNLRSAFGELGPADKDRANELRKSGDRTAHELIAELLAEHRPNDALLSEEGADDARRLSAERVWIVDPLDGTWEYGQGRPDFAVQIALWLPATMSLAACTVDLPAQGMSRSVLDEVGVPADLPVNRPIRIVASRSRPPATLPKAVELLGEKLAAAGLSEHGVEIVDVGSVGAKVNEMLCGRAEAYVHDTGFYEWDVAAPYGVAAHYGYIASHIDGSPVTFNHLPPYVTDLTVAHPQLAELLRECLAEASHL</sequence>
<dbReference type="GO" id="GO:0000103">
    <property type="term" value="P:sulfate assimilation"/>
    <property type="evidence" value="ECO:0007669"/>
    <property type="project" value="TreeGrafter"/>
</dbReference>
<dbReference type="GO" id="GO:0008441">
    <property type="term" value="F:3'(2'),5'-bisphosphate nucleotidase activity"/>
    <property type="evidence" value="ECO:0007669"/>
    <property type="project" value="TreeGrafter"/>
</dbReference>
<reference evidence="1" key="1">
    <citation type="submission" date="2020-05" db="EMBL/GenBank/DDBJ databases">
        <authorList>
            <person name="Chiriac C."/>
            <person name="Salcher M."/>
            <person name="Ghai R."/>
            <person name="Kavagutti S V."/>
        </authorList>
    </citation>
    <scope>NUCLEOTIDE SEQUENCE</scope>
</reference>
<dbReference type="InterPro" id="IPR050725">
    <property type="entry name" value="CysQ/Inositol_MonoPase"/>
</dbReference>
<name>A0A6J6M9J2_9ZZZZ</name>
<dbReference type="AlphaFoldDB" id="A0A6J6M9J2"/>
<proteinExistence type="predicted"/>
<dbReference type="EMBL" id="CAEZWW010000056">
    <property type="protein sequence ID" value="CAB4670871.1"/>
    <property type="molecule type" value="Genomic_DNA"/>
</dbReference>
<evidence type="ECO:0000313" key="3">
    <source>
        <dbReference type="EMBL" id="CAB4872726.1"/>
    </source>
</evidence>
<evidence type="ECO:0000313" key="2">
    <source>
        <dbReference type="EMBL" id="CAB4751143.1"/>
    </source>
</evidence>
<dbReference type="Gene3D" id="3.30.540.10">
    <property type="entry name" value="Fructose-1,6-Bisphosphatase, subunit A, domain 1"/>
    <property type="match status" value="1"/>
</dbReference>
<protein>
    <submittedName>
        <fullName evidence="1">Unannotated protein</fullName>
    </submittedName>
</protein>
<dbReference type="PANTHER" id="PTHR43028:SF5">
    <property type="entry name" value="3'(2'),5'-BISPHOSPHATE NUCLEOTIDASE 1"/>
    <property type="match status" value="1"/>
</dbReference>
<dbReference type="GO" id="GO:0050427">
    <property type="term" value="P:3'-phosphoadenosine 5'-phosphosulfate metabolic process"/>
    <property type="evidence" value="ECO:0007669"/>
    <property type="project" value="TreeGrafter"/>
</dbReference>
<dbReference type="PRINTS" id="PR00377">
    <property type="entry name" value="IMPHPHTASES"/>
</dbReference>
<evidence type="ECO:0000313" key="4">
    <source>
        <dbReference type="EMBL" id="CAB5013184.1"/>
    </source>
</evidence>
<organism evidence="1">
    <name type="scientific">freshwater metagenome</name>
    <dbReference type="NCBI Taxonomy" id="449393"/>
    <lineage>
        <taxon>unclassified sequences</taxon>
        <taxon>metagenomes</taxon>
        <taxon>ecological metagenomes</taxon>
    </lineage>
</organism>
<dbReference type="EMBL" id="CAEZZA010000117">
    <property type="protein sequence ID" value="CAB4751143.1"/>
    <property type="molecule type" value="Genomic_DNA"/>
</dbReference>
<evidence type="ECO:0000313" key="1">
    <source>
        <dbReference type="EMBL" id="CAB4670871.1"/>
    </source>
</evidence>
<gene>
    <name evidence="1" type="ORF">UFOPK2310_00604</name>
    <name evidence="2" type="ORF">UFOPK2809_00908</name>
    <name evidence="3" type="ORF">UFOPK3425_00726</name>
    <name evidence="4" type="ORF">UFOPK4092_00502</name>
</gene>
<dbReference type="PANTHER" id="PTHR43028">
    <property type="entry name" value="3'(2'),5'-BISPHOSPHATE NUCLEOTIDASE 1"/>
    <property type="match status" value="1"/>
</dbReference>
<dbReference type="EMBL" id="CAFBPJ010000038">
    <property type="protein sequence ID" value="CAB5013184.1"/>
    <property type="molecule type" value="Genomic_DNA"/>
</dbReference>
<dbReference type="SUPFAM" id="SSF56655">
    <property type="entry name" value="Carbohydrate phosphatase"/>
    <property type="match status" value="1"/>
</dbReference>
<dbReference type="EMBL" id="CAFBLV010000127">
    <property type="protein sequence ID" value="CAB4872726.1"/>
    <property type="molecule type" value="Genomic_DNA"/>
</dbReference>
<dbReference type="Pfam" id="PF00459">
    <property type="entry name" value="Inositol_P"/>
    <property type="match status" value="1"/>
</dbReference>
<accession>A0A6J6M9J2</accession>
<dbReference type="InterPro" id="IPR000760">
    <property type="entry name" value="Inositol_monophosphatase-like"/>
</dbReference>
<dbReference type="Gene3D" id="3.40.190.80">
    <property type="match status" value="1"/>
</dbReference>